<evidence type="ECO:0000256" key="1">
    <source>
        <dbReference type="SAM" id="MobiDB-lite"/>
    </source>
</evidence>
<reference evidence="3" key="2">
    <citation type="submission" date="2021-01" db="EMBL/GenBank/DDBJ databases">
        <authorList>
            <person name="Schikora-Tamarit M.A."/>
        </authorList>
    </citation>
    <scope>NUCLEOTIDE SEQUENCE</scope>
    <source>
        <strain evidence="3">NCAIM Y.01608</strain>
    </source>
</reference>
<keyword evidence="2" id="KW-0732">Signal</keyword>
<feature type="region of interest" description="Disordered" evidence="1">
    <location>
        <begin position="19"/>
        <end position="71"/>
    </location>
</feature>
<sequence length="119" mass="12532">MQFSKVIVALAAVASVQAANNSSESSSVSTAGAAVNTYESPHLEPSHITVESQSSSEPLTAAIPPSTQLAPTSLKKTLPHLAKPIAVPTQPRYRVGLSKRARVDPLHPYLKKSQPPQPS</sequence>
<feature type="chain" id="PRO_5040307670" evidence="2">
    <location>
        <begin position="19"/>
        <end position="119"/>
    </location>
</feature>
<dbReference type="AlphaFoldDB" id="A0A9P8P562"/>
<proteinExistence type="predicted"/>
<protein>
    <submittedName>
        <fullName evidence="3">Uncharacterized protein</fullName>
    </submittedName>
</protein>
<reference evidence="3" key="1">
    <citation type="journal article" date="2021" name="Open Biol.">
        <title>Shared evolutionary footprints suggest mitochondrial oxidative damage underlies multiple complex I losses in fungi.</title>
        <authorList>
            <person name="Schikora-Tamarit M.A."/>
            <person name="Marcet-Houben M."/>
            <person name="Nosek J."/>
            <person name="Gabaldon T."/>
        </authorList>
    </citation>
    <scope>NUCLEOTIDE SEQUENCE</scope>
    <source>
        <strain evidence="3">NCAIM Y.01608</strain>
    </source>
</reference>
<keyword evidence="4" id="KW-1185">Reference proteome</keyword>
<evidence type="ECO:0000256" key="2">
    <source>
        <dbReference type="SAM" id="SignalP"/>
    </source>
</evidence>
<feature type="compositionally biased region" description="Low complexity" evidence="1">
    <location>
        <begin position="19"/>
        <end position="36"/>
    </location>
</feature>
<feature type="compositionally biased region" description="Polar residues" evidence="1">
    <location>
        <begin position="49"/>
        <end position="58"/>
    </location>
</feature>
<dbReference type="Proteomes" id="UP000788993">
    <property type="component" value="Unassembled WGS sequence"/>
</dbReference>
<gene>
    <name evidence="3" type="ORF">OGATHE_004060</name>
</gene>
<evidence type="ECO:0000313" key="4">
    <source>
        <dbReference type="Proteomes" id="UP000788993"/>
    </source>
</evidence>
<name>A0A9P8P562_9ASCO</name>
<comment type="caution">
    <text evidence="3">The sequence shown here is derived from an EMBL/GenBank/DDBJ whole genome shotgun (WGS) entry which is preliminary data.</text>
</comment>
<organism evidence="3 4">
    <name type="scientific">Ogataea polymorpha</name>
    <dbReference type="NCBI Taxonomy" id="460523"/>
    <lineage>
        <taxon>Eukaryota</taxon>
        <taxon>Fungi</taxon>
        <taxon>Dikarya</taxon>
        <taxon>Ascomycota</taxon>
        <taxon>Saccharomycotina</taxon>
        <taxon>Pichiomycetes</taxon>
        <taxon>Pichiales</taxon>
        <taxon>Pichiaceae</taxon>
        <taxon>Ogataea</taxon>
    </lineage>
</organism>
<evidence type="ECO:0000313" key="3">
    <source>
        <dbReference type="EMBL" id="KAH3665245.1"/>
    </source>
</evidence>
<feature type="region of interest" description="Disordered" evidence="1">
    <location>
        <begin position="96"/>
        <end position="119"/>
    </location>
</feature>
<feature type="signal peptide" evidence="2">
    <location>
        <begin position="1"/>
        <end position="18"/>
    </location>
</feature>
<accession>A0A9P8P562</accession>
<dbReference type="EMBL" id="JAEUBD010001178">
    <property type="protein sequence ID" value="KAH3665245.1"/>
    <property type="molecule type" value="Genomic_DNA"/>
</dbReference>